<accession>A0A328PEP5</accession>
<dbReference type="InterPro" id="IPR004457">
    <property type="entry name" value="Znf_ZPR1"/>
</dbReference>
<proteinExistence type="inferred from homology"/>
<dbReference type="GO" id="GO:0008270">
    <property type="term" value="F:zinc ion binding"/>
    <property type="evidence" value="ECO:0007669"/>
    <property type="project" value="UniProtKB-KW"/>
</dbReference>
<dbReference type="InterPro" id="IPR004470">
    <property type="entry name" value="ZPR1-like_arc"/>
</dbReference>
<keyword evidence="7" id="KW-1185">Reference proteome</keyword>
<reference evidence="6 7" key="1">
    <citation type="submission" date="2018-06" db="EMBL/GenBank/DDBJ databases">
        <title>Draft genome sequence of hyperthermophilic methanogen Methanothermobacter tenebrarum sp. MCM-B 1447.</title>
        <authorList>
            <person name="Pore S.D."/>
            <person name="Dagar S."/>
            <person name="Dhakephalkar P.K."/>
        </authorList>
    </citation>
    <scope>NUCLEOTIDE SEQUENCE [LARGE SCALE GENOMIC DNA]</scope>
    <source>
        <strain evidence="6 7">MCM B 1447</strain>
    </source>
</reference>
<dbReference type="SMART" id="SM00709">
    <property type="entry name" value="Zpr1"/>
    <property type="match status" value="1"/>
</dbReference>
<comment type="similarity">
    <text evidence="1">Belongs to the ZPR1 family.</text>
</comment>
<sequence length="184" mass="20912">MKIDCPLCHGQKSLDISTHLEKIPYFGEVMESTLICHECGYRYSDVLCLDQGDPMRYSLWVESETLNARVVKSQSATIKIPELGLKVEPGPRSTAYISNIEGVIERFQAAVKMALKLFEDEKAQERSLNLLEDLKKVRNGEKKVKVILEDPMGQSFIAHPKASKRRLTSEEIKKLKTGFITIER</sequence>
<dbReference type="RefSeq" id="WP_112093052.1">
    <property type="nucleotide sequence ID" value="NZ_QLOE01000001.1"/>
</dbReference>
<dbReference type="PANTHER" id="PTHR10876">
    <property type="entry name" value="ZINC FINGER PROTEIN ZPR1"/>
    <property type="match status" value="1"/>
</dbReference>
<gene>
    <name evidence="6" type="ORF">DPC56_00160</name>
</gene>
<dbReference type="EMBL" id="QLOE01000001">
    <property type="protein sequence ID" value="RAO79741.1"/>
    <property type="molecule type" value="Genomic_DNA"/>
</dbReference>
<evidence type="ECO:0000313" key="6">
    <source>
        <dbReference type="EMBL" id="RAO79741.1"/>
    </source>
</evidence>
<dbReference type="InterPro" id="IPR040141">
    <property type="entry name" value="ZPR1"/>
</dbReference>
<dbReference type="InterPro" id="IPR042452">
    <property type="entry name" value="ZPR1_Znf1/2"/>
</dbReference>
<dbReference type="Pfam" id="PF22794">
    <property type="entry name" value="jr-ZPR1"/>
    <property type="match status" value="1"/>
</dbReference>
<keyword evidence="3" id="KW-0863">Zinc-finger</keyword>
<evidence type="ECO:0000256" key="4">
    <source>
        <dbReference type="ARBA" id="ARBA00022833"/>
    </source>
</evidence>
<dbReference type="Pfam" id="PF03367">
    <property type="entry name" value="Zn_ribbon_ZPR1"/>
    <property type="match status" value="1"/>
</dbReference>
<dbReference type="Gene3D" id="2.20.25.420">
    <property type="entry name" value="ZPR1, zinc finger domain"/>
    <property type="match status" value="1"/>
</dbReference>
<keyword evidence="4" id="KW-0862">Zinc</keyword>
<dbReference type="NCBIfam" id="TIGR00340">
    <property type="entry name" value="zpr1_rel"/>
    <property type="match status" value="1"/>
</dbReference>
<feature type="domain" description="Zinc finger ZPR1-type" evidence="5">
    <location>
        <begin position="3"/>
        <end position="159"/>
    </location>
</feature>
<organism evidence="6 7">
    <name type="scientific">Methanothermobacter tenebrarum</name>
    <dbReference type="NCBI Taxonomy" id="680118"/>
    <lineage>
        <taxon>Archaea</taxon>
        <taxon>Methanobacteriati</taxon>
        <taxon>Methanobacteriota</taxon>
        <taxon>Methanomada group</taxon>
        <taxon>Methanobacteria</taxon>
        <taxon>Methanobacteriales</taxon>
        <taxon>Methanobacteriaceae</taxon>
        <taxon>Methanothermobacter</taxon>
    </lineage>
</organism>
<evidence type="ECO:0000256" key="1">
    <source>
        <dbReference type="ARBA" id="ARBA00008354"/>
    </source>
</evidence>
<protein>
    <recommendedName>
        <fullName evidence="5">Zinc finger ZPR1-type domain-containing protein</fullName>
    </recommendedName>
</protein>
<dbReference type="AlphaFoldDB" id="A0A328PEP5"/>
<evidence type="ECO:0000259" key="5">
    <source>
        <dbReference type="SMART" id="SM00709"/>
    </source>
</evidence>
<dbReference type="InterPro" id="IPR056180">
    <property type="entry name" value="ZPR1_jr_dom"/>
</dbReference>
<dbReference type="InterPro" id="IPR042451">
    <property type="entry name" value="ZPR1_A/B_dom"/>
</dbReference>
<evidence type="ECO:0000256" key="2">
    <source>
        <dbReference type="ARBA" id="ARBA00022723"/>
    </source>
</evidence>
<evidence type="ECO:0000313" key="7">
    <source>
        <dbReference type="Proteomes" id="UP000249782"/>
    </source>
</evidence>
<dbReference type="NCBIfam" id="TIGR00310">
    <property type="entry name" value="ZPR1_znf"/>
    <property type="match status" value="1"/>
</dbReference>
<evidence type="ECO:0000256" key="3">
    <source>
        <dbReference type="ARBA" id="ARBA00022771"/>
    </source>
</evidence>
<dbReference type="Proteomes" id="UP000249782">
    <property type="component" value="Unassembled WGS sequence"/>
</dbReference>
<dbReference type="Gene3D" id="2.60.120.1040">
    <property type="entry name" value="ZPR1, A/B domain"/>
    <property type="match status" value="1"/>
</dbReference>
<keyword evidence="2" id="KW-0479">Metal-binding</keyword>
<comment type="caution">
    <text evidence="6">The sequence shown here is derived from an EMBL/GenBank/DDBJ whole genome shotgun (WGS) entry which is preliminary data.</text>
</comment>
<dbReference type="OrthoDB" id="14924at2157"/>
<dbReference type="PANTHER" id="PTHR10876:SF0">
    <property type="entry name" value="ZINC FINGER PROTEIN ZPR1"/>
    <property type="match status" value="1"/>
</dbReference>
<name>A0A328PEP5_9EURY</name>